<evidence type="ECO:0000256" key="3">
    <source>
        <dbReference type="ARBA" id="ARBA00022829"/>
    </source>
</evidence>
<evidence type="ECO:0000313" key="5">
    <source>
        <dbReference type="EMBL" id="OYQ32820.1"/>
    </source>
</evidence>
<keyword evidence="3" id="KW-0159">Chromosome partition</keyword>
<dbReference type="PANTHER" id="PTHR34298:SF2">
    <property type="entry name" value="SEGREGATION AND CONDENSATION PROTEIN B"/>
    <property type="match status" value="1"/>
</dbReference>
<dbReference type="GO" id="GO:0051304">
    <property type="term" value="P:chromosome separation"/>
    <property type="evidence" value="ECO:0007669"/>
    <property type="project" value="InterPro"/>
</dbReference>
<dbReference type="Gene3D" id="1.10.10.10">
    <property type="entry name" value="Winged helix-like DNA-binding domain superfamily/Winged helix DNA-binding domain"/>
    <property type="match status" value="2"/>
</dbReference>
<keyword evidence="6" id="KW-1185">Reference proteome</keyword>
<keyword evidence="2" id="KW-0132">Cell division</keyword>
<gene>
    <name evidence="5" type="primary">scpB</name>
    <name evidence="5" type="ORF">CHU95_18925</name>
</gene>
<name>A0A255YWM4_9PROT</name>
<dbReference type="SUPFAM" id="SSF46785">
    <property type="entry name" value="Winged helix' DNA-binding domain"/>
    <property type="match status" value="2"/>
</dbReference>
<proteinExistence type="predicted"/>
<evidence type="ECO:0000256" key="2">
    <source>
        <dbReference type="ARBA" id="ARBA00022618"/>
    </source>
</evidence>
<dbReference type="AlphaFoldDB" id="A0A255YWM4"/>
<accession>A0A255YWM4</accession>
<dbReference type="GO" id="GO:0051301">
    <property type="term" value="P:cell division"/>
    <property type="evidence" value="ECO:0007669"/>
    <property type="project" value="UniProtKB-KW"/>
</dbReference>
<evidence type="ECO:0000256" key="1">
    <source>
        <dbReference type="ARBA" id="ARBA00022490"/>
    </source>
</evidence>
<dbReference type="EMBL" id="NOXU01000031">
    <property type="protein sequence ID" value="OYQ32820.1"/>
    <property type="molecule type" value="Genomic_DNA"/>
</dbReference>
<dbReference type="PIRSF" id="PIRSF019345">
    <property type="entry name" value="ScpB"/>
    <property type="match status" value="1"/>
</dbReference>
<dbReference type="InterPro" id="IPR036390">
    <property type="entry name" value="WH_DNA-bd_sf"/>
</dbReference>
<evidence type="ECO:0000313" key="6">
    <source>
        <dbReference type="Proteomes" id="UP000216998"/>
    </source>
</evidence>
<dbReference type="Proteomes" id="UP000216998">
    <property type="component" value="Unassembled WGS sequence"/>
</dbReference>
<dbReference type="OrthoDB" id="9806226at2"/>
<dbReference type="NCBIfam" id="TIGR00281">
    <property type="entry name" value="SMC-Scp complex subunit ScpB"/>
    <property type="match status" value="1"/>
</dbReference>
<protein>
    <submittedName>
        <fullName evidence="5">SMC-Scp complex subunit ScpB</fullName>
    </submittedName>
</protein>
<organism evidence="5 6">
    <name type="scientific">Niveispirillum lacus</name>
    <dbReference type="NCBI Taxonomy" id="1981099"/>
    <lineage>
        <taxon>Bacteria</taxon>
        <taxon>Pseudomonadati</taxon>
        <taxon>Pseudomonadota</taxon>
        <taxon>Alphaproteobacteria</taxon>
        <taxon>Rhodospirillales</taxon>
        <taxon>Azospirillaceae</taxon>
        <taxon>Niveispirillum</taxon>
    </lineage>
</organism>
<keyword evidence="1" id="KW-0963">Cytoplasm</keyword>
<dbReference type="PANTHER" id="PTHR34298">
    <property type="entry name" value="SEGREGATION AND CONDENSATION PROTEIN B"/>
    <property type="match status" value="1"/>
</dbReference>
<keyword evidence="4" id="KW-0131">Cell cycle</keyword>
<dbReference type="InterPro" id="IPR036388">
    <property type="entry name" value="WH-like_DNA-bd_sf"/>
</dbReference>
<dbReference type="RefSeq" id="WP_094457853.1">
    <property type="nucleotide sequence ID" value="NZ_NOXU01000031.1"/>
</dbReference>
<comment type="caution">
    <text evidence="5">The sequence shown here is derived from an EMBL/GenBank/DDBJ whole genome shotgun (WGS) entry which is preliminary data.</text>
</comment>
<dbReference type="Pfam" id="PF04079">
    <property type="entry name" value="SMC_ScpB"/>
    <property type="match status" value="1"/>
</dbReference>
<evidence type="ECO:0000256" key="4">
    <source>
        <dbReference type="ARBA" id="ARBA00023306"/>
    </source>
</evidence>
<sequence length="193" mass="21027">MSDLFNADTQLVRLLEAILFASADPVTEEALQARIGPTPVRPLLLQLENLYRHRGVNLVASGGRWAFRTAPDLGDQLRTAVEVSAKLSRAAVETLAIVAYHQPVTRAEIEAIRAVATSKGTLDILMEAGWIRPGRRRETPGRPLTWVTTPHFLDHFGLETLRDLPGVDDLRAAGLLDKSAALPTLPGLEPASE</sequence>
<dbReference type="InterPro" id="IPR005234">
    <property type="entry name" value="ScpB_csome_segregation"/>
</dbReference>
<reference evidence="5 6" key="1">
    <citation type="submission" date="2017-07" db="EMBL/GenBank/DDBJ databases">
        <title>Niveispirillum cyanobacteriorum sp. nov., isolated from cyanobacterial aggregates in a eutrophic lake.</title>
        <authorList>
            <person name="Cai H."/>
        </authorList>
    </citation>
    <scope>NUCLEOTIDE SEQUENCE [LARGE SCALE GENOMIC DNA]</scope>
    <source>
        <strain evidence="6">TH1-14</strain>
    </source>
</reference>